<feature type="region of interest" description="Disordered" evidence="1">
    <location>
        <begin position="1"/>
        <end position="203"/>
    </location>
</feature>
<keyword evidence="4" id="KW-1185">Reference proteome</keyword>
<evidence type="ECO:0000313" key="4">
    <source>
        <dbReference type="Proteomes" id="UP000323505"/>
    </source>
</evidence>
<comment type="caution">
    <text evidence="3">The sequence shown here is derived from an EMBL/GenBank/DDBJ whole genome shotgun (WGS) entry which is preliminary data.</text>
</comment>
<feature type="transmembrane region" description="Helical" evidence="2">
    <location>
        <begin position="206"/>
        <end position="229"/>
    </location>
</feature>
<dbReference type="Proteomes" id="UP000323505">
    <property type="component" value="Unassembled WGS sequence"/>
</dbReference>
<keyword evidence="2" id="KW-0812">Transmembrane</keyword>
<feature type="compositionally biased region" description="Low complexity" evidence="1">
    <location>
        <begin position="23"/>
        <end position="33"/>
    </location>
</feature>
<feature type="region of interest" description="Disordered" evidence="1">
    <location>
        <begin position="230"/>
        <end position="256"/>
    </location>
</feature>
<feature type="compositionally biased region" description="Low complexity" evidence="1">
    <location>
        <begin position="239"/>
        <end position="256"/>
    </location>
</feature>
<sequence>MGYPGDQGKPGDRPPGRPPHAPYGPGAEAPPYGTDNDDPFPPRGEAASGYRDESSFAPRDEGPGGQQQYGGEPFAGPAAQTSSWTDETPAWSEQPSASPWAEQQAGSAWSDQKTDSGWSDPKTESGWSDQKTESGWSGQEGDSGWSNQHPGGGWSDQPVAGSAHGQGDDPFGSPDPYGGFEPPPSGPLPESSGSGSGGTGRRRTPLIIGGAAVAGLLLIGGGVALSSVLKDDSKPKKPTPSTAAAQPQATPSPTQPVLAPVKLRSRTTDPKPLTLKEVFGNGKFKVGKYQYVRTAANAQKGCTAIAGGAALDKALKGGSCTQVLRATYALSNGSLIGTVGVFNLETEAAAKKAVKAAAAKDAFLLALPGKGVSKTNGKGEALGTSEARGHYLIMTWVQRPDGKRIAAKYHAAVRVFGTQMVKGSNLALALHYRETEGKPLQK</sequence>
<evidence type="ECO:0000256" key="1">
    <source>
        <dbReference type="SAM" id="MobiDB-lite"/>
    </source>
</evidence>
<dbReference type="AlphaFoldDB" id="A0A5D3FH36"/>
<evidence type="ECO:0000256" key="2">
    <source>
        <dbReference type="SAM" id="Phobius"/>
    </source>
</evidence>
<keyword evidence="2" id="KW-0472">Membrane</keyword>
<gene>
    <name evidence="3" type="ORF">FXF68_26195</name>
</gene>
<feature type="compositionally biased region" description="Basic and acidic residues" evidence="1">
    <location>
        <begin position="50"/>
        <end position="62"/>
    </location>
</feature>
<protein>
    <submittedName>
        <fullName evidence="3">Uncharacterized protein</fullName>
    </submittedName>
</protein>
<feature type="compositionally biased region" description="Polar residues" evidence="1">
    <location>
        <begin position="104"/>
        <end position="117"/>
    </location>
</feature>
<dbReference type="EMBL" id="VSRQ01000005">
    <property type="protein sequence ID" value="TYK47282.1"/>
    <property type="molecule type" value="Genomic_DNA"/>
</dbReference>
<dbReference type="RefSeq" id="WP_148763580.1">
    <property type="nucleotide sequence ID" value="NZ_VSRQ01000005.1"/>
</dbReference>
<keyword evidence="2" id="KW-1133">Transmembrane helix</keyword>
<evidence type="ECO:0000313" key="3">
    <source>
        <dbReference type="EMBL" id="TYK47282.1"/>
    </source>
</evidence>
<name>A0A5D3FH36_9ACTN</name>
<accession>A0A5D3FH36</accession>
<proteinExistence type="predicted"/>
<feature type="compositionally biased region" description="Polar residues" evidence="1">
    <location>
        <begin position="125"/>
        <end position="137"/>
    </location>
</feature>
<feature type="compositionally biased region" description="Polar residues" evidence="1">
    <location>
        <begin position="79"/>
        <end position="97"/>
    </location>
</feature>
<reference evidence="3 4" key="1">
    <citation type="submission" date="2019-08" db="EMBL/GenBank/DDBJ databases">
        <title>Actinomadura sp. nov. CYP1-5 isolated from mountain soil.</title>
        <authorList>
            <person name="Songsumanus A."/>
            <person name="Kuncharoen N."/>
            <person name="Kudo T."/>
            <person name="Yuki M."/>
            <person name="Igarashi Y."/>
            <person name="Tanasupawat S."/>
        </authorList>
    </citation>
    <scope>NUCLEOTIDE SEQUENCE [LARGE SCALE GENOMIC DNA]</scope>
    <source>
        <strain evidence="3 4">CYP1-5</strain>
    </source>
</reference>
<organism evidence="3 4">
    <name type="scientific">Actinomadura decatromicini</name>
    <dbReference type="NCBI Taxonomy" id="2604572"/>
    <lineage>
        <taxon>Bacteria</taxon>
        <taxon>Bacillati</taxon>
        <taxon>Actinomycetota</taxon>
        <taxon>Actinomycetes</taxon>
        <taxon>Streptosporangiales</taxon>
        <taxon>Thermomonosporaceae</taxon>
        <taxon>Actinomadura</taxon>
    </lineage>
</organism>